<sequence length="44" mass="5155">MRESYAGKKEADIAVRRAFMLRYQGVCLTELLAEIREKNHENIT</sequence>
<comment type="caution">
    <text evidence="1">The sequence shown here is derived from an EMBL/GenBank/DDBJ whole genome shotgun (WGS) entry which is preliminary data.</text>
</comment>
<proteinExistence type="predicted"/>
<reference evidence="1" key="1">
    <citation type="journal article" date="2015" name="Nature">
        <title>Complex archaea that bridge the gap between prokaryotes and eukaryotes.</title>
        <authorList>
            <person name="Spang A."/>
            <person name="Saw J.H."/>
            <person name="Jorgensen S.L."/>
            <person name="Zaremba-Niedzwiedzka K."/>
            <person name="Martijn J."/>
            <person name="Lind A.E."/>
            <person name="van Eijk R."/>
            <person name="Schleper C."/>
            <person name="Guy L."/>
            <person name="Ettema T.J."/>
        </authorList>
    </citation>
    <scope>NUCLEOTIDE SEQUENCE</scope>
</reference>
<protein>
    <submittedName>
        <fullName evidence="1">Uncharacterized protein</fullName>
    </submittedName>
</protein>
<feature type="non-terminal residue" evidence="1">
    <location>
        <position position="1"/>
    </location>
</feature>
<accession>A0A0F9HT56</accession>
<name>A0A0F9HT56_9ZZZZ</name>
<dbReference type="EMBL" id="LAZR01023498">
    <property type="protein sequence ID" value="KKL78312.1"/>
    <property type="molecule type" value="Genomic_DNA"/>
</dbReference>
<dbReference type="AlphaFoldDB" id="A0A0F9HT56"/>
<evidence type="ECO:0000313" key="1">
    <source>
        <dbReference type="EMBL" id="KKL78312.1"/>
    </source>
</evidence>
<gene>
    <name evidence="1" type="ORF">LCGC14_2026070</name>
</gene>
<organism evidence="1">
    <name type="scientific">marine sediment metagenome</name>
    <dbReference type="NCBI Taxonomy" id="412755"/>
    <lineage>
        <taxon>unclassified sequences</taxon>
        <taxon>metagenomes</taxon>
        <taxon>ecological metagenomes</taxon>
    </lineage>
</organism>